<evidence type="ECO:0000313" key="2">
    <source>
        <dbReference type="RefSeq" id="XP_017875588.1"/>
    </source>
</evidence>
<dbReference type="Proteomes" id="UP000694925">
    <property type="component" value="Unplaced"/>
</dbReference>
<dbReference type="PANTHER" id="PTHR12639:SF6">
    <property type="entry name" value="VITAMIN K-DEPENDENT GAMMA-CARBOXYLASE"/>
    <property type="match status" value="1"/>
</dbReference>
<dbReference type="GO" id="GO:0019842">
    <property type="term" value="F:vitamin binding"/>
    <property type="evidence" value="ECO:0007669"/>
    <property type="project" value="TreeGrafter"/>
</dbReference>
<evidence type="ECO:0000313" key="1">
    <source>
        <dbReference type="Proteomes" id="UP000694925"/>
    </source>
</evidence>
<feature type="non-terminal residue" evidence="2">
    <location>
        <position position="102"/>
    </location>
</feature>
<dbReference type="AlphaFoldDB" id="A0AAJ7ISN5"/>
<reference evidence="2" key="1">
    <citation type="submission" date="2025-08" db="UniProtKB">
        <authorList>
            <consortium name="RefSeq"/>
        </authorList>
    </citation>
    <scope>IDENTIFICATION</scope>
    <source>
        <tissue evidence="2">Whole body</tissue>
    </source>
</reference>
<keyword evidence="1" id="KW-1185">Reference proteome</keyword>
<dbReference type="RefSeq" id="XP_017875588.1">
    <property type="nucleotide sequence ID" value="XM_018020099.1"/>
</dbReference>
<accession>A0AAJ7ISN5</accession>
<organism evidence="1 2">
    <name type="scientific">Ceratina calcarata</name>
    <dbReference type="NCBI Taxonomy" id="156304"/>
    <lineage>
        <taxon>Eukaryota</taxon>
        <taxon>Metazoa</taxon>
        <taxon>Ecdysozoa</taxon>
        <taxon>Arthropoda</taxon>
        <taxon>Hexapoda</taxon>
        <taxon>Insecta</taxon>
        <taxon>Pterygota</taxon>
        <taxon>Neoptera</taxon>
        <taxon>Endopterygota</taxon>
        <taxon>Hymenoptera</taxon>
        <taxon>Apocrita</taxon>
        <taxon>Aculeata</taxon>
        <taxon>Apoidea</taxon>
        <taxon>Anthophila</taxon>
        <taxon>Apidae</taxon>
        <taxon>Ceratina</taxon>
        <taxon>Zadontomerus</taxon>
    </lineage>
</organism>
<gene>
    <name evidence="2" type="primary">LOC108622305</name>
</gene>
<protein>
    <submittedName>
        <fullName evidence="2">Vitamin K-dependent gamma-carboxylase</fullName>
    </submittedName>
</protein>
<dbReference type="InterPro" id="IPR007782">
    <property type="entry name" value="VKG_COase"/>
</dbReference>
<feature type="non-terminal residue" evidence="2">
    <location>
        <position position="1"/>
    </location>
</feature>
<dbReference type="PANTHER" id="PTHR12639">
    <property type="entry name" value="VITAMIN K-DEPENDENT GAMMA-CARBOXYLASE"/>
    <property type="match status" value="1"/>
</dbReference>
<sequence length="102" mass="11749">KLEEIQQHVYTWSNETDVLFVADFPEMHLDNYITSNFTNVTLTVLEGEVAYSDKKQECDVVVPKGSSVPIVTGQFHKVKTISSYPACYMYTYNSNKERKETE</sequence>
<proteinExistence type="predicted"/>
<dbReference type="CTD" id="2638"/>
<name>A0AAJ7ISN5_9HYME</name>
<dbReference type="GeneID" id="108622305"/>
<dbReference type="GO" id="GO:0008488">
    <property type="term" value="F:gamma-glutamyl carboxylase activity"/>
    <property type="evidence" value="ECO:0007669"/>
    <property type="project" value="InterPro"/>
</dbReference>
<dbReference type="KEGG" id="ccal:108622305"/>